<protein>
    <submittedName>
        <fullName evidence="2">Uncharacterized protein Mb2734</fullName>
    </submittedName>
</protein>
<dbReference type="InterPro" id="IPR050266">
    <property type="entry name" value="AB_hydrolase_sf"/>
</dbReference>
<dbReference type="GO" id="GO:0016020">
    <property type="term" value="C:membrane"/>
    <property type="evidence" value="ECO:0007669"/>
    <property type="project" value="TreeGrafter"/>
</dbReference>
<evidence type="ECO:0000313" key="2">
    <source>
        <dbReference type="EMBL" id="CAI7991307.1"/>
    </source>
</evidence>
<dbReference type="EMBL" id="CASHTH010000109">
    <property type="protein sequence ID" value="CAI7991307.1"/>
    <property type="molecule type" value="Genomic_DNA"/>
</dbReference>
<dbReference type="SUPFAM" id="SSF53474">
    <property type="entry name" value="alpha/beta-Hydrolases"/>
    <property type="match status" value="1"/>
</dbReference>
<dbReference type="Proteomes" id="UP001174909">
    <property type="component" value="Unassembled WGS sequence"/>
</dbReference>
<dbReference type="InterPro" id="IPR000073">
    <property type="entry name" value="AB_hydrolase_1"/>
</dbReference>
<dbReference type="PANTHER" id="PTHR43798">
    <property type="entry name" value="MONOACYLGLYCEROL LIPASE"/>
    <property type="match status" value="1"/>
</dbReference>
<dbReference type="Gene3D" id="3.40.50.1820">
    <property type="entry name" value="alpha/beta hydrolase"/>
    <property type="match status" value="1"/>
</dbReference>
<dbReference type="AlphaFoldDB" id="A0AA35QU04"/>
<dbReference type="Pfam" id="PF00561">
    <property type="entry name" value="Abhydrolase_1"/>
    <property type="match status" value="1"/>
</dbReference>
<dbReference type="InterPro" id="IPR029058">
    <property type="entry name" value="AB_hydrolase_fold"/>
</dbReference>
<dbReference type="PANTHER" id="PTHR43798:SF33">
    <property type="entry name" value="HYDROLASE, PUTATIVE (AFU_ORTHOLOGUE AFUA_2G14860)-RELATED"/>
    <property type="match status" value="1"/>
</dbReference>
<dbReference type="GO" id="GO:0047372">
    <property type="term" value="F:monoacylglycerol lipase activity"/>
    <property type="evidence" value="ECO:0007669"/>
    <property type="project" value="TreeGrafter"/>
</dbReference>
<comment type="caution">
    <text evidence="2">The sequence shown here is derived from an EMBL/GenBank/DDBJ whole genome shotgun (WGS) entry which is preliminary data.</text>
</comment>
<keyword evidence="3" id="KW-1185">Reference proteome</keyword>
<evidence type="ECO:0000259" key="1">
    <source>
        <dbReference type="Pfam" id="PF00561"/>
    </source>
</evidence>
<sequence>MPIAPLAGDLEMYYDDDNYTDPWREPASVETIVLHHGNAKNARLWYAWPPLLARQYRVIRVDARGFGRSTVPEPGYDWSLEGFAGDLRNLLDYLELDKVHLIGETIGGTIALQFAYQFPERLHTVTTCTSPYNFTGVDTYQNYHRLVEEEGVEGWARATGGRRVSATAAPGHHEWYIQQMGQTSRHVVLETLAYLGTQNLTEKLASIHTPAMAMVGELSEGDIPDRAQGQADRMPNCTLARVPGAGGYVQHSAPEKCVEAWMEFVGTVHQAG</sequence>
<proteinExistence type="predicted"/>
<dbReference type="GO" id="GO:0046464">
    <property type="term" value="P:acylglycerol catabolic process"/>
    <property type="evidence" value="ECO:0007669"/>
    <property type="project" value="TreeGrafter"/>
</dbReference>
<accession>A0AA35QU04</accession>
<name>A0AA35QU04_GEOBA</name>
<feature type="domain" description="AB hydrolase-1" evidence="1">
    <location>
        <begin position="31"/>
        <end position="130"/>
    </location>
</feature>
<dbReference type="PRINTS" id="PR00111">
    <property type="entry name" value="ABHYDROLASE"/>
</dbReference>
<gene>
    <name evidence="2" type="ORF">GBAR_LOCUS692</name>
</gene>
<evidence type="ECO:0000313" key="3">
    <source>
        <dbReference type="Proteomes" id="UP001174909"/>
    </source>
</evidence>
<reference evidence="2" key="1">
    <citation type="submission" date="2023-03" db="EMBL/GenBank/DDBJ databases">
        <authorList>
            <person name="Steffen K."/>
            <person name="Cardenas P."/>
        </authorList>
    </citation>
    <scope>NUCLEOTIDE SEQUENCE</scope>
</reference>
<organism evidence="2 3">
    <name type="scientific">Geodia barretti</name>
    <name type="common">Barrett's horny sponge</name>
    <dbReference type="NCBI Taxonomy" id="519541"/>
    <lineage>
        <taxon>Eukaryota</taxon>
        <taxon>Metazoa</taxon>
        <taxon>Porifera</taxon>
        <taxon>Demospongiae</taxon>
        <taxon>Heteroscleromorpha</taxon>
        <taxon>Tetractinellida</taxon>
        <taxon>Astrophorina</taxon>
        <taxon>Geodiidae</taxon>
        <taxon>Geodia</taxon>
    </lineage>
</organism>